<dbReference type="AlphaFoldDB" id="A0A7G5GXT9"/>
<dbReference type="RefSeq" id="WP_182460938.1">
    <property type="nucleotide sequence ID" value="NZ_CP059732.1"/>
</dbReference>
<evidence type="ECO:0000313" key="2">
    <source>
        <dbReference type="Proteomes" id="UP000515369"/>
    </source>
</evidence>
<evidence type="ECO:0000313" key="1">
    <source>
        <dbReference type="EMBL" id="QMW03681.1"/>
    </source>
</evidence>
<reference evidence="1 2" key="1">
    <citation type="submission" date="2020-07" db="EMBL/GenBank/DDBJ databases">
        <title>Spirosoma foliorum sp. nov., isolated from the leaves on the Nejang mountain Korea, Republic of.</title>
        <authorList>
            <person name="Ho H."/>
            <person name="Lee Y.-J."/>
            <person name="Nurcahyanto D.-A."/>
            <person name="Kim S.-G."/>
        </authorList>
    </citation>
    <scope>NUCLEOTIDE SEQUENCE [LARGE SCALE GENOMIC DNA]</scope>
    <source>
        <strain evidence="1 2">PL0136</strain>
    </source>
</reference>
<dbReference type="Proteomes" id="UP000515369">
    <property type="component" value="Chromosome"/>
</dbReference>
<dbReference type="EMBL" id="CP059732">
    <property type="protein sequence ID" value="QMW03681.1"/>
    <property type="molecule type" value="Genomic_DNA"/>
</dbReference>
<name>A0A7G5GXT9_9BACT</name>
<dbReference type="KEGG" id="sfol:H3H32_01610"/>
<protein>
    <submittedName>
        <fullName evidence="1">Uncharacterized protein</fullName>
    </submittedName>
</protein>
<keyword evidence="2" id="KW-1185">Reference proteome</keyword>
<accession>A0A7G5GXT9</accession>
<proteinExistence type="predicted"/>
<organism evidence="1 2">
    <name type="scientific">Spirosoma foliorum</name>
    <dbReference type="NCBI Taxonomy" id="2710596"/>
    <lineage>
        <taxon>Bacteria</taxon>
        <taxon>Pseudomonadati</taxon>
        <taxon>Bacteroidota</taxon>
        <taxon>Cytophagia</taxon>
        <taxon>Cytophagales</taxon>
        <taxon>Cytophagaceae</taxon>
        <taxon>Spirosoma</taxon>
    </lineage>
</organism>
<sequence>MDFQSLDNLIKMISTSADLTTLIINLKQLGVRISGKTLQDIRNDHFITEDILHECFMRKEIMWQRYEYENKYWSINSLIDLQEKCDRYHSTFRTTNNEKHYFFSQLMRSWGNYCNEAYKELYRNQNDNDYREIVALKPFRRKSLKVVVTLIQALPDSSFLKQQAFDKIDVACKNSVITYKQILPEWLIDQA</sequence>
<gene>
    <name evidence="1" type="ORF">H3H32_01610</name>
</gene>